<dbReference type="Proteomes" id="UP000299102">
    <property type="component" value="Unassembled WGS sequence"/>
</dbReference>
<dbReference type="AlphaFoldDB" id="A0A4C1ZLI8"/>
<keyword evidence="5 7" id="KW-1133">Transmembrane helix</keyword>
<sequence length="125" mass="14445">MPPKRLSLIRTNSQSLPEASARNETSLEDSRPSAILKAQVSSRHVMIEDIDIEEPKCWKFLYNSEERTVCGRTASSWIKILTYAFLYLMFLATYTMLLLYVSLTIIRIYEPYLVEPGTRHSPNIN</sequence>
<dbReference type="OrthoDB" id="5912413at2759"/>
<gene>
    <name evidence="8" type="ORF">EVAR_59206_1</name>
</gene>
<dbReference type="Gene3D" id="2.60.40.1660">
    <property type="entry name" value="Na, k-atpase alpha subunit"/>
    <property type="match status" value="1"/>
</dbReference>
<dbReference type="Pfam" id="PF00287">
    <property type="entry name" value="Na_K-ATPase"/>
    <property type="match status" value="1"/>
</dbReference>
<comment type="caution">
    <text evidence="8">The sequence shown here is derived from an EMBL/GenBank/DDBJ whole genome shotgun (WGS) entry which is preliminary data.</text>
</comment>
<evidence type="ECO:0000256" key="5">
    <source>
        <dbReference type="ARBA" id="ARBA00022989"/>
    </source>
</evidence>
<evidence type="ECO:0000313" key="9">
    <source>
        <dbReference type="Proteomes" id="UP000299102"/>
    </source>
</evidence>
<feature type="transmembrane region" description="Helical" evidence="7">
    <location>
        <begin position="85"/>
        <end position="109"/>
    </location>
</feature>
<dbReference type="GO" id="GO:0005890">
    <property type="term" value="C:sodium:potassium-exchanging ATPase complex"/>
    <property type="evidence" value="ECO:0007669"/>
    <property type="project" value="InterPro"/>
</dbReference>
<comment type="subcellular location">
    <subcellularLocation>
        <location evidence="1">Membrane</location>
        <topology evidence="1">Single-pass type II membrane protein</topology>
    </subcellularLocation>
</comment>
<keyword evidence="9" id="KW-1185">Reference proteome</keyword>
<organism evidence="8 9">
    <name type="scientific">Eumeta variegata</name>
    <name type="common">Bagworm moth</name>
    <name type="synonym">Eumeta japonica</name>
    <dbReference type="NCBI Taxonomy" id="151549"/>
    <lineage>
        <taxon>Eukaryota</taxon>
        <taxon>Metazoa</taxon>
        <taxon>Ecdysozoa</taxon>
        <taxon>Arthropoda</taxon>
        <taxon>Hexapoda</taxon>
        <taxon>Insecta</taxon>
        <taxon>Pterygota</taxon>
        <taxon>Neoptera</taxon>
        <taxon>Endopterygota</taxon>
        <taxon>Lepidoptera</taxon>
        <taxon>Glossata</taxon>
        <taxon>Ditrysia</taxon>
        <taxon>Tineoidea</taxon>
        <taxon>Psychidae</taxon>
        <taxon>Oiketicinae</taxon>
        <taxon>Eumeta</taxon>
    </lineage>
</organism>
<dbReference type="InterPro" id="IPR000402">
    <property type="entry name" value="Na/K_ATPase_sub_beta"/>
</dbReference>
<reference evidence="8 9" key="1">
    <citation type="journal article" date="2019" name="Commun. Biol.">
        <title>The bagworm genome reveals a unique fibroin gene that provides high tensile strength.</title>
        <authorList>
            <person name="Kono N."/>
            <person name="Nakamura H."/>
            <person name="Ohtoshi R."/>
            <person name="Tomita M."/>
            <person name="Numata K."/>
            <person name="Arakawa K."/>
        </authorList>
    </citation>
    <scope>NUCLEOTIDE SEQUENCE [LARGE SCALE GENOMIC DNA]</scope>
</reference>
<evidence type="ECO:0000256" key="1">
    <source>
        <dbReference type="ARBA" id="ARBA00004606"/>
    </source>
</evidence>
<keyword evidence="4" id="KW-0735">Signal-anchor</keyword>
<name>A0A4C1ZLI8_EUMVA</name>
<dbReference type="GO" id="GO:0006813">
    <property type="term" value="P:potassium ion transport"/>
    <property type="evidence" value="ECO:0007669"/>
    <property type="project" value="InterPro"/>
</dbReference>
<dbReference type="GO" id="GO:0006814">
    <property type="term" value="P:sodium ion transport"/>
    <property type="evidence" value="ECO:0007669"/>
    <property type="project" value="InterPro"/>
</dbReference>
<accession>A0A4C1ZLI8</accession>
<evidence type="ECO:0000313" key="8">
    <source>
        <dbReference type="EMBL" id="GBP87477.1"/>
    </source>
</evidence>
<evidence type="ECO:0000256" key="4">
    <source>
        <dbReference type="ARBA" id="ARBA00022968"/>
    </source>
</evidence>
<proteinExistence type="inferred from homology"/>
<evidence type="ECO:0000256" key="6">
    <source>
        <dbReference type="ARBA" id="ARBA00023136"/>
    </source>
</evidence>
<keyword evidence="3 7" id="KW-0812">Transmembrane</keyword>
<evidence type="ECO:0000256" key="2">
    <source>
        <dbReference type="ARBA" id="ARBA00005876"/>
    </source>
</evidence>
<dbReference type="EMBL" id="BGZK01001862">
    <property type="protein sequence ID" value="GBP87477.1"/>
    <property type="molecule type" value="Genomic_DNA"/>
</dbReference>
<dbReference type="InterPro" id="IPR038702">
    <property type="entry name" value="Na/K_ATPase_sub_beta_sf"/>
</dbReference>
<evidence type="ECO:0000256" key="3">
    <source>
        <dbReference type="ARBA" id="ARBA00022692"/>
    </source>
</evidence>
<protein>
    <submittedName>
        <fullName evidence="8">Uncharacterized protein</fullName>
    </submittedName>
</protein>
<evidence type="ECO:0000256" key="7">
    <source>
        <dbReference type="SAM" id="Phobius"/>
    </source>
</evidence>
<keyword evidence="6 7" id="KW-0472">Membrane</keyword>
<comment type="similarity">
    <text evidence="2">Belongs to the X(+)/potassium ATPases subunit beta family.</text>
</comment>